<protein>
    <recommendedName>
        <fullName evidence="2">Helicase ATP-binding domain-containing protein</fullName>
    </recommendedName>
</protein>
<dbReference type="InterPro" id="IPR027417">
    <property type="entry name" value="P-loop_NTPase"/>
</dbReference>
<gene>
    <name evidence="3" type="ORF">Rumeso_04081</name>
</gene>
<dbReference type="HOGENOM" id="CLU_334613_0_0_5"/>
<evidence type="ECO:0000259" key="2">
    <source>
        <dbReference type="PROSITE" id="PS51192"/>
    </source>
</evidence>
<feature type="region of interest" description="Disordered" evidence="1">
    <location>
        <begin position="451"/>
        <end position="483"/>
    </location>
</feature>
<dbReference type="PANTHER" id="PTHR45629">
    <property type="entry name" value="SNF2/RAD54 FAMILY MEMBER"/>
    <property type="match status" value="1"/>
</dbReference>
<keyword evidence="4" id="KW-1185">Reference proteome</keyword>
<dbReference type="PANTHER" id="PTHR45629:SF7">
    <property type="entry name" value="DNA EXCISION REPAIR PROTEIN ERCC-6-RELATED"/>
    <property type="match status" value="1"/>
</dbReference>
<dbReference type="PROSITE" id="PS51192">
    <property type="entry name" value="HELICASE_ATP_BIND_1"/>
    <property type="match status" value="1"/>
</dbReference>
<accession>A0A017HJ65</accession>
<dbReference type="STRING" id="442562.Rumeso_04081"/>
<comment type="caution">
    <text evidence="3">The sequence shown here is derived from an EMBL/GenBank/DDBJ whole genome shotgun (WGS) entry which is preliminary data.</text>
</comment>
<dbReference type="PATRIC" id="fig|442562.3.peg.4025"/>
<dbReference type="InterPro" id="IPR050496">
    <property type="entry name" value="SNF2_RAD54_helicase_repair"/>
</dbReference>
<dbReference type="EMBL" id="AOSK01000116">
    <property type="protein sequence ID" value="EYD74396.1"/>
    <property type="molecule type" value="Genomic_DNA"/>
</dbReference>
<feature type="region of interest" description="Disordered" evidence="1">
    <location>
        <begin position="741"/>
        <end position="788"/>
    </location>
</feature>
<dbReference type="InterPro" id="IPR014001">
    <property type="entry name" value="Helicase_ATP-bd"/>
</dbReference>
<dbReference type="RefSeq" id="WP_037280206.1">
    <property type="nucleotide sequence ID" value="NZ_KK088571.1"/>
</dbReference>
<evidence type="ECO:0000313" key="4">
    <source>
        <dbReference type="Proteomes" id="UP000019666"/>
    </source>
</evidence>
<dbReference type="Proteomes" id="UP000019666">
    <property type="component" value="Unassembled WGS sequence"/>
</dbReference>
<dbReference type="SMART" id="SM00487">
    <property type="entry name" value="DEXDc"/>
    <property type="match status" value="1"/>
</dbReference>
<evidence type="ECO:0000256" key="1">
    <source>
        <dbReference type="SAM" id="MobiDB-lite"/>
    </source>
</evidence>
<organism evidence="3 4">
    <name type="scientific">Rubellimicrobium mesophilum DSM 19309</name>
    <dbReference type="NCBI Taxonomy" id="442562"/>
    <lineage>
        <taxon>Bacteria</taxon>
        <taxon>Pseudomonadati</taxon>
        <taxon>Pseudomonadota</taxon>
        <taxon>Alphaproteobacteria</taxon>
        <taxon>Rhodobacterales</taxon>
        <taxon>Roseobacteraceae</taxon>
        <taxon>Rubellimicrobium</taxon>
    </lineage>
</organism>
<sequence>MSVDWSTVAERLREIADAPGTFLNEGQRDSLCLLAERLPQHGVILADEVGLGKTRIAVAAARAVTEAGGRVAILIPTTLAYQWQDEFKKAGFPAPGEAVRSFWQFIGAWSDPSAPRPWFDRSVVLLSHGLVNWRLHPNGPRQRTQLLPALVGLAQRSASGRAPNGFPDFERNLDPSVRTAAHSIWARSAQGSPEMMQRLDALRQETTWRDASAAQDFEANGGNRRRLHQAVGLGLGAFDLVIVDEAHKSRHDESGLSRLLGEVLLGSSSRRHLCLTATPVELNAGQWVDSLARAGVRDDTTKNRIRGVTSRYAKSLARLRHAWRSSPDARQEFSDAARAFQEALSPFVLRRDKRRDEDVVRYRQAVLRNRSAALHEPLAADVDSYRWQHEIPVDLSRLDPSWKRAVCAVEALSFVSEMGKDPLSKRLRLTFGNGHGIASGLDHAGQEEVDPTLALDGDPEGIAASDPEAVGATSSEGGPPDKRAQRISWWKGVLAQVGGRSDPLFEHPAIVAAAREIDDYATRGEKVLVFGRFTAPMRALVALLNARQMLRALDEGRLWPQSQVAQEDRSAVEAAHRQLGRPDPFDLGRIDAALAAQYLVLERRRGRLRQKIFDLIGEGLRPDEPGAAALLAAARRTDRPTHLAAAIEQLLGERVAEPSADTGERPAAAEFPPRAVAESFIDLVSALRDQGRDALDLREPIDEDKALAVWSDTENRLEVEYRVERGALCAVHVRLDRDARPAGAPACVQPSRKQPARPRGPVARRARRPQPAQGLPCRRPHPPGVEPGVVEQQIGRVDRVASHWAASVQRALETGEGTLPRIEIRPVIFGGTYDAHHWAVLLDRWDDLRAQLHGIVIPHHDRTGCTEEEIGILTTLDEAAPDFSPPPRRQVSQG</sequence>
<dbReference type="Gene3D" id="3.40.50.10810">
    <property type="entry name" value="Tandem AAA-ATPase domain"/>
    <property type="match status" value="2"/>
</dbReference>
<name>A0A017HJ65_9RHOB</name>
<evidence type="ECO:0000313" key="3">
    <source>
        <dbReference type="EMBL" id="EYD74396.1"/>
    </source>
</evidence>
<feature type="domain" description="Helicase ATP-binding" evidence="2">
    <location>
        <begin position="34"/>
        <end position="297"/>
    </location>
</feature>
<dbReference type="AlphaFoldDB" id="A0A017HJ65"/>
<dbReference type="InterPro" id="IPR038718">
    <property type="entry name" value="SNF2-like_sf"/>
</dbReference>
<dbReference type="SUPFAM" id="SSF52540">
    <property type="entry name" value="P-loop containing nucleoside triphosphate hydrolases"/>
    <property type="match status" value="1"/>
</dbReference>
<reference evidence="3 4" key="1">
    <citation type="submission" date="2013-02" db="EMBL/GenBank/DDBJ databases">
        <authorList>
            <person name="Fiebig A."/>
            <person name="Goeker M."/>
            <person name="Klenk H.-P.P."/>
        </authorList>
    </citation>
    <scope>NUCLEOTIDE SEQUENCE [LARGE SCALE GENOMIC DNA]</scope>
    <source>
        <strain evidence="3 4">DSM 19309</strain>
    </source>
</reference>
<proteinExistence type="predicted"/>
<dbReference type="OrthoDB" id="9814088at2"/>